<evidence type="ECO:0000259" key="1">
    <source>
        <dbReference type="PROSITE" id="PS50057"/>
    </source>
</evidence>
<dbReference type="FunFam" id="3.10.20.90:FF:000019">
    <property type="entry name" value="FERM domain containing 4A"/>
    <property type="match status" value="1"/>
</dbReference>
<dbReference type="InterPro" id="IPR018979">
    <property type="entry name" value="FERM_N"/>
</dbReference>
<protein>
    <submittedName>
        <fullName evidence="2">Putative FERM domain-containing protein 4A isoform X2</fullName>
    </submittedName>
</protein>
<dbReference type="EMBL" id="MRZV01000721">
    <property type="protein sequence ID" value="PIK45283.1"/>
    <property type="molecule type" value="Genomic_DNA"/>
</dbReference>
<dbReference type="CDD" id="cd17103">
    <property type="entry name" value="FERM_F1_FRMD4"/>
    <property type="match status" value="1"/>
</dbReference>
<keyword evidence="3" id="KW-1185">Reference proteome</keyword>
<gene>
    <name evidence="2" type="ORF">BSL78_17854</name>
</gene>
<dbReference type="Proteomes" id="UP000230750">
    <property type="component" value="Unassembled WGS sequence"/>
</dbReference>
<accession>A0A2G8KBD2</accession>
<dbReference type="SMART" id="SM00295">
    <property type="entry name" value="B41"/>
    <property type="match status" value="1"/>
</dbReference>
<evidence type="ECO:0000313" key="2">
    <source>
        <dbReference type="EMBL" id="PIK45283.1"/>
    </source>
</evidence>
<dbReference type="Pfam" id="PF00373">
    <property type="entry name" value="FERM_M"/>
    <property type="match status" value="1"/>
</dbReference>
<dbReference type="Gene3D" id="3.10.20.90">
    <property type="entry name" value="Phosphatidylinositol 3-kinase Catalytic Subunit, Chain A, domain 1"/>
    <property type="match status" value="1"/>
</dbReference>
<name>A0A2G8KBD2_STIJA</name>
<dbReference type="Pfam" id="PF09379">
    <property type="entry name" value="FERM_N"/>
    <property type="match status" value="1"/>
</dbReference>
<dbReference type="InterPro" id="IPR035963">
    <property type="entry name" value="FERM_2"/>
</dbReference>
<dbReference type="InterPro" id="IPR019749">
    <property type="entry name" value="Band_41_domain"/>
</dbReference>
<dbReference type="PROSITE" id="PS50057">
    <property type="entry name" value="FERM_3"/>
    <property type="match status" value="1"/>
</dbReference>
<dbReference type="AlphaFoldDB" id="A0A2G8KBD2"/>
<dbReference type="InterPro" id="IPR019748">
    <property type="entry name" value="FERM_central"/>
</dbReference>
<dbReference type="InterPro" id="IPR000299">
    <property type="entry name" value="FERM_domain"/>
</dbReference>
<dbReference type="STRING" id="307972.A0A2G8KBD2"/>
<sequence length="217" mass="25131">MSEGKRAQVILLDKKKVELTIGPKLSGRDLLDLVVSYCSLKEKEYFGLAFLDDTNHYNWLQRDKNVLDHELPRPPQGEPLTLYFRVQYFSESIAKLRDSITIELFYLQAKESVFKGEIEVDSETAFELAAYVLQAVDGDYRSDKQARDTLKKLPVLPQSTLKEHPSLLFCEERILYYYKQNQRFTTGQSIVCPILFQFEADYGDDDNSLSVHELKVD</sequence>
<reference evidence="2 3" key="1">
    <citation type="journal article" date="2017" name="PLoS Biol.">
        <title>The sea cucumber genome provides insights into morphological evolution and visceral regeneration.</title>
        <authorList>
            <person name="Zhang X."/>
            <person name="Sun L."/>
            <person name="Yuan J."/>
            <person name="Sun Y."/>
            <person name="Gao Y."/>
            <person name="Zhang L."/>
            <person name="Li S."/>
            <person name="Dai H."/>
            <person name="Hamel J.F."/>
            <person name="Liu C."/>
            <person name="Yu Y."/>
            <person name="Liu S."/>
            <person name="Lin W."/>
            <person name="Guo K."/>
            <person name="Jin S."/>
            <person name="Xu P."/>
            <person name="Storey K.B."/>
            <person name="Huan P."/>
            <person name="Zhang T."/>
            <person name="Zhou Y."/>
            <person name="Zhang J."/>
            <person name="Lin C."/>
            <person name="Li X."/>
            <person name="Xing L."/>
            <person name="Huo D."/>
            <person name="Sun M."/>
            <person name="Wang L."/>
            <person name="Mercier A."/>
            <person name="Li F."/>
            <person name="Yang H."/>
            <person name="Xiang J."/>
        </authorList>
    </citation>
    <scope>NUCLEOTIDE SEQUENCE [LARGE SCALE GENOMIC DNA]</scope>
    <source>
        <strain evidence="2">Shaxun</strain>
        <tissue evidence="2">Muscle</tissue>
    </source>
</reference>
<dbReference type="GO" id="GO:0090162">
    <property type="term" value="P:establishment of epithelial cell polarity"/>
    <property type="evidence" value="ECO:0007669"/>
    <property type="project" value="InterPro"/>
</dbReference>
<dbReference type="SUPFAM" id="SSF47031">
    <property type="entry name" value="Second domain of FERM"/>
    <property type="match status" value="1"/>
</dbReference>
<dbReference type="CDD" id="cd14473">
    <property type="entry name" value="FERM_B-lobe"/>
    <property type="match status" value="1"/>
</dbReference>
<dbReference type="PANTHER" id="PTHR46079:SF2">
    <property type="entry name" value="FERM DOMAIN-CONTAINING PROTEIN"/>
    <property type="match status" value="1"/>
</dbReference>
<evidence type="ECO:0000313" key="3">
    <source>
        <dbReference type="Proteomes" id="UP000230750"/>
    </source>
</evidence>
<dbReference type="OrthoDB" id="10063592at2759"/>
<dbReference type="InterPro" id="IPR029071">
    <property type="entry name" value="Ubiquitin-like_domsf"/>
</dbReference>
<dbReference type="InterPro" id="IPR047176">
    <property type="entry name" value="FRMD4A/B"/>
</dbReference>
<dbReference type="PANTHER" id="PTHR46079">
    <property type="entry name" value="FERM DOMAIN-CONTAINING PROTEIN 4"/>
    <property type="match status" value="1"/>
</dbReference>
<dbReference type="InterPro" id="IPR014352">
    <property type="entry name" value="FERM/acyl-CoA-bd_prot_sf"/>
</dbReference>
<proteinExistence type="predicted"/>
<dbReference type="Gene3D" id="1.20.80.10">
    <property type="match status" value="1"/>
</dbReference>
<dbReference type="SUPFAM" id="SSF54236">
    <property type="entry name" value="Ubiquitin-like"/>
    <property type="match status" value="1"/>
</dbReference>
<feature type="domain" description="FERM" evidence="1">
    <location>
        <begin position="5"/>
        <end position="217"/>
    </location>
</feature>
<organism evidence="2 3">
    <name type="scientific">Stichopus japonicus</name>
    <name type="common">Sea cucumber</name>
    <dbReference type="NCBI Taxonomy" id="307972"/>
    <lineage>
        <taxon>Eukaryota</taxon>
        <taxon>Metazoa</taxon>
        <taxon>Echinodermata</taxon>
        <taxon>Eleutherozoa</taxon>
        <taxon>Echinozoa</taxon>
        <taxon>Holothuroidea</taxon>
        <taxon>Aspidochirotacea</taxon>
        <taxon>Aspidochirotida</taxon>
        <taxon>Stichopodidae</taxon>
        <taxon>Apostichopus</taxon>
    </lineage>
</organism>
<dbReference type="PRINTS" id="PR00935">
    <property type="entry name" value="BAND41"/>
</dbReference>
<comment type="caution">
    <text evidence="2">The sequence shown here is derived from an EMBL/GenBank/DDBJ whole genome shotgun (WGS) entry which is preliminary data.</text>
</comment>